<sequence length="33" mass="3635">MTHGNKPQPFLKPAAADHAGQYRDILESELKNG</sequence>
<dbReference type="EMBL" id="BK015675">
    <property type="protein sequence ID" value="DAE19455.1"/>
    <property type="molecule type" value="Genomic_DNA"/>
</dbReference>
<protein>
    <submittedName>
        <fullName evidence="1">Uncharacterized protein</fullName>
    </submittedName>
</protein>
<reference evidence="1" key="1">
    <citation type="journal article" date="2021" name="Proc. Natl. Acad. Sci. U.S.A.">
        <title>A Catalog of Tens of Thousands of Viruses from Human Metagenomes Reveals Hidden Associations with Chronic Diseases.</title>
        <authorList>
            <person name="Tisza M.J."/>
            <person name="Buck C.B."/>
        </authorList>
    </citation>
    <scope>NUCLEOTIDE SEQUENCE</scope>
    <source>
        <strain evidence="1">CtyDR6</strain>
    </source>
</reference>
<accession>A0A8S5QJM4</accession>
<name>A0A8S5QJM4_9CAUD</name>
<evidence type="ECO:0000313" key="1">
    <source>
        <dbReference type="EMBL" id="DAE19455.1"/>
    </source>
</evidence>
<proteinExistence type="predicted"/>
<organism evidence="1">
    <name type="scientific">Podoviridae sp. ctyDR6</name>
    <dbReference type="NCBI Taxonomy" id="2825288"/>
    <lineage>
        <taxon>Viruses</taxon>
        <taxon>Duplodnaviria</taxon>
        <taxon>Heunggongvirae</taxon>
        <taxon>Uroviricota</taxon>
        <taxon>Caudoviricetes</taxon>
    </lineage>
</organism>